<protein>
    <recommendedName>
        <fullName evidence="4">Carboxylic ester hydrolase</fullName>
        <ecNumber evidence="4">3.1.1.-</ecNumber>
    </recommendedName>
</protein>
<dbReference type="Gene3D" id="3.40.50.1820">
    <property type="entry name" value="alpha/beta hydrolase"/>
    <property type="match status" value="1"/>
</dbReference>
<evidence type="ECO:0000313" key="7">
    <source>
        <dbReference type="Proteomes" id="UP000271889"/>
    </source>
</evidence>
<proteinExistence type="inferred from homology"/>
<feature type="domain" description="Carboxylesterase type B" evidence="5">
    <location>
        <begin position="95"/>
        <end position="266"/>
    </location>
</feature>
<dbReference type="PANTHER" id="PTHR44590">
    <property type="entry name" value="CARBOXYLIC ESTER HYDROLASE-RELATED"/>
    <property type="match status" value="1"/>
</dbReference>
<evidence type="ECO:0000256" key="3">
    <source>
        <dbReference type="ARBA" id="ARBA00022801"/>
    </source>
</evidence>
<keyword evidence="2" id="KW-0719">Serine esterase</keyword>
<evidence type="ECO:0000259" key="5">
    <source>
        <dbReference type="Pfam" id="PF00135"/>
    </source>
</evidence>
<dbReference type="InterPro" id="IPR019819">
    <property type="entry name" value="Carboxylesterase_B_CS"/>
</dbReference>
<evidence type="ECO:0000256" key="1">
    <source>
        <dbReference type="ARBA" id="ARBA00005964"/>
    </source>
</evidence>
<evidence type="ECO:0000256" key="4">
    <source>
        <dbReference type="RuleBase" id="RU361235"/>
    </source>
</evidence>
<dbReference type="GO" id="GO:0052689">
    <property type="term" value="F:carboxylic ester hydrolase activity"/>
    <property type="evidence" value="ECO:0007669"/>
    <property type="project" value="UniProtKB-KW"/>
</dbReference>
<name>A0A3P6R8Z5_CYLGO</name>
<feature type="domain" description="Carboxylesterase type B" evidence="5">
    <location>
        <begin position="1"/>
        <end position="49"/>
    </location>
</feature>
<reference evidence="6 7" key="1">
    <citation type="submission" date="2018-11" db="EMBL/GenBank/DDBJ databases">
        <authorList>
            <consortium name="Pathogen Informatics"/>
        </authorList>
    </citation>
    <scope>NUCLEOTIDE SEQUENCE [LARGE SCALE GENOMIC DNA]</scope>
</reference>
<dbReference type="InterPro" id="IPR002018">
    <property type="entry name" value="CarbesteraseB"/>
</dbReference>
<evidence type="ECO:0000313" key="6">
    <source>
        <dbReference type="EMBL" id="VDK57109.1"/>
    </source>
</evidence>
<keyword evidence="3 4" id="KW-0378">Hydrolase</keyword>
<dbReference type="InterPro" id="IPR029058">
    <property type="entry name" value="AB_hydrolase_fold"/>
</dbReference>
<feature type="non-terminal residue" evidence="6">
    <location>
        <position position="1"/>
    </location>
</feature>
<dbReference type="Pfam" id="PF00135">
    <property type="entry name" value="COesterase"/>
    <property type="match status" value="2"/>
</dbReference>
<accession>A0A3P6R8Z5</accession>
<organism evidence="6 7">
    <name type="scientific">Cylicostephanus goldi</name>
    <name type="common">Nematode worm</name>
    <dbReference type="NCBI Taxonomy" id="71465"/>
    <lineage>
        <taxon>Eukaryota</taxon>
        <taxon>Metazoa</taxon>
        <taxon>Ecdysozoa</taxon>
        <taxon>Nematoda</taxon>
        <taxon>Chromadorea</taxon>
        <taxon>Rhabditida</taxon>
        <taxon>Rhabditina</taxon>
        <taxon>Rhabditomorpha</taxon>
        <taxon>Strongyloidea</taxon>
        <taxon>Strongylidae</taxon>
        <taxon>Cylicostephanus</taxon>
    </lineage>
</organism>
<dbReference type="PROSITE" id="PS00941">
    <property type="entry name" value="CARBOXYLESTERASE_B_2"/>
    <property type="match status" value="1"/>
</dbReference>
<sequence length="284" mass="31670">VRKCVTFGPRAPQADFIWERITLGRKSEDCLYLNVFTPTWKSEEDECSPKNSIFVLLIAPFTSLYQIRIPNINRGHVATQAPSRSGIPHGTRWRAGHAVMVYVHGGGYLIDSAVKYGDKGIAKYLCRHNVVVVTIQYRLGLLGFFSTGDDVCPGNLGLWDMTMALQWVQDNINAFGGNPNKVTVFGQSAGGASVDILALSPHSRDLFQQVVPMAGNAECTWSTVNRTRLVESCKEFARRRGWEDTQTSESMLECLKNRKVREFERRLITAKGMDVSKIGLDLAP</sequence>
<dbReference type="EC" id="3.1.1.-" evidence="4"/>
<comment type="similarity">
    <text evidence="1 4">Belongs to the type-B carboxylesterase/lipase family.</text>
</comment>
<dbReference type="AlphaFoldDB" id="A0A3P6R8Z5"/>
<evidence type="ECO:0000256" key="2">
    <source>
        <dbReference type="ARBA" id="ARBA00022487"/>
    </source>
</evidence>
<gene>
    <name evidence="6" type="ORF">CGOC_LOCUS3871</name>
</gene>
<dbReference type="PANTHER" id="PTHR44590:SF3">
    <property type="entry name" value="CARBOXYLESTERASE TYPE B DOMAIN-CONTAINING PROTEIN"/>
    <property type="match status" value="1"/>
</dbReference>
<dbReference type="Proteomes" id="UP000271889">
    <property type="component" value="Unassembled WGS sequence"/>
</dbReference>
<dbReference type="InterPro" id="IPR019826">
    <property type="entry name" value="Carboxylesterase_B_AS"/>
</dbReference>
<dbReference type="PROSITE" id="PS00122">
    <property type="entry name" value="CARBOXYLESTERASE_B_1"/>
    <property type="match status" value="1"/>
</dbReference>
<dbReference type="SUPFAM" id="SSF53474">
    <property type="entry name" value="alpha/beta-Hydrolases"/>
    <property type="match status" value="1"/>
</dbReference>
<keyword evidence="7" id="KW-1185">Reference proteome</keyword>
<dbReference type="OrthoDB" id="3200163at2759"/>
<dbReference type="EMBL" id="UYRV01010042">
    <property type="protein sequence ID" value="VDK57109.1"/>
    <property type="molecule type" value="Genomic_DNA"/>
</dbReference>
<feature type="non-terminal residue" evidence="6">
    <location>
        <position position="284"/>
    </location>
</feature>